<name>A0AAN6S7Y4_9PEZI</name>
<sequence length="599" mass="66774">MAGDSSRKNWWKWLRPGGRDSAKLKTQDSSLKYDAVSPSANSSQANVVLYPPEQAALSTTTVPPTPQSTESTSSPAVPSAHSDTALRTSPNNTGKKAAEISQTVTGDQAANVTKDLAANGTLWDKAYDALNEEKHDLIVEYENLLSRVLIRAETKAPAVPNETEDVSEVTNQIPQHDTIARRQKLKEITELGLRHMEAKKVGTTLLGHEIVLQDVVANVAGAVTWAEDYLKDAVKDLPYASIVVAGVSLILPLLKNPTAVEATNKEGFTYVTSQMRYYVAMESLLLPEDMKPDLKADLTERLVDLYKLVINFQLQSVIRFYRSRTKNFLRGTIKYDSWDEKLQDIKDGDAALISKFETAMSGSSLQALKSLAREAEALRRDLGSLVIKVQEHIEVSQKQVDLLQKIDQHITDPQNQICLQALGTTDPRDDKDRIENDKGGLLNDSYLWVLDNNDFKQWRNDQESRLLWIKGDPGKGKTMLLCGIINELSSSTKLRDQKANTLLSYFFCQATDARINNATAVLRGLIYLLIKQQPSLISHIRESYDDLGKQRFEGVNAWVALSKIFTSILKDPRLQSTYIIINALDECTTDLSLLLNLIV</sequence>
<feature type="region of interest" description="Disordered" evidence="2">
    <location>
        <begin position="52"/>
        <end position="97"/>
    </location>
</feature>
<dbReference type="EMBL" id="MU853763">
    <property type="protein sequence ID" value="KAK3943789.1"/>
    <property type="molecule type" value="Genomic_DNA"/>
</dbReference>
<feature type="compositionally biased region" description="Low complexity" evidence="2">
    <location>
        <begin position="58"/>
        <end position="75"/>
    </location>
</feature>
<dbReference type="Pfam" id="PF17100">
    <property type="entry name" value="NACHT_N"/>
    <property type="match status" value="1"/>
</dbReference>
<dbReference type="Proteomes" id="UP001303473">
    <property type="component" value="Unassembled WGS sequence"/>
</dbReference>
<protein>
    <submittedName>
        <fullName evidence="4">NACHT domain-containing protein</fullName>
    </submittedName>
</protein>
<dbReference type="Gene3D" id="3.40.50.300">
    <property type="entry name" value="P-loop containing nucleotide triphosphate hydrolases"/>
    <property type="match status" value="1"/>
</dbReference>
<reference evidence="5" key="1">
    <citation type="journal article" date="2023" name="Mol. Phylogenet. Evol.">
        <title>Genome-scale phylogeny and comparative genomics of the fungal order Sordariales.</title>
        <authorList>
            <person name="Hensen N."/>
            <person name="Bonometti L."/>
            <person name="Westerberg I."/>
            <person name="Brannstrom I.O."/>
            <person name="Guillou S."/>
            <person name="Cros-Aarteil S."/>
            <person name="Calhoun S."/>
            <person name="Haridas S."/>
            <person name="Kuo A."/>
            <person name="Mondo S."/>
            <person name="Pangilinan J."/>
            <person name="Riley R."/>
            <person name="LaButti K."/>
            <person name="Andreopoulos B."/>
            <person name="Lipzen A."/>
            <person name="Chen C."/>
            <person name="Yan M."/>
            <person name="Daum C."/>
            <person name="Ng V."/>
            <person name="Clum A."/>
            <person name="Steindorff A."/>
            <person name="Ohm R.A."/>
            <person name="Martin F."/>
            <person name="Silar P."/>
            <person name="Natvig D.O."/>
            <person name="Lalanne C."/>
            <person name="Gautier V."/>
            <person name="Ament-Velasquez S.L."/>
            <person name="Kruys A."/>
            <person name="Hutchinson M.I."/>
            <person name="Powell A.J."/>
            <person name="Barry K."/>
            <person name="Miller A.N."/>
            <person name="Grigoriev I.V."/>
            <person name="Debuchy R."/>
            <person name="Gladieux P."/>
            <person name="Hiltunen Thoren M."/>
            <person name="Johannesson H."/>
        </authorList>
    </citation>
    <scope>NUCLEOTIDE SEQUENCE [LARGE SCALE GENOMIC DNA]</scope>
    <source>
        <strain evidence="5">CBS 340.73</strain>
    </source>
</reference>
<dbReference type="PANTHER" id="PTHR10039:SF17">
    <property type="entry name" value="FUNGAL STAND N-TERMINAL GOODBYE DOMAIN-CONTAINING PROTEIN-RELATED"/>
    <property type="match status" value="1"/>
</dbReference>
<feature type="domain" description="NACHT" evidence="3">
    <location>
        <begin position="465"/>
        <end position="599"/>
    </location>
</feature>
<feature type="compositionally biased region" description="Basic and acidic residues" evidence="2">
    <location>
        <begin position="17"/>
        <end position="26"/>
    </location>
</feature>
<accession>A0AAN6S7Y4</accession>
<keyword evidence="1" id="KW-0677">Repeat</keyword>
<feature type="compositionally biased region" description="Polar residues" evidence="2">
    <location>
        <begin position="81"/>
        <end position="97"/>
    </location>
</feature>
<dbReference type="AlphaFoldDB" id="A0AAN6S7Y4"/>
<comment type="caution">
    <text evidence="4">The sequence shown here is derived from an EMBL/GenBank/DDBJ whole genome shotgun (WGS) entry which is preliminary data.</text>
</comment>
<evidence type="ECO:0000256" key="2">
    <source>
        <dbReference type="SAM" id="MobiDB-lite"/>
    </source>
</evidence>
<evidence type="ECO:0000313" key="4">
    <source>
        <dbReference type="EMBL" id="KAK3943789.1"/>
    </source>
</evidence>
<evidence type="ECO:0000313" key="5">
    <source>
        <dbReference type="Proteomes" id="UP001303473"/>
    </source>
</evidence>
<dbReference type="PROSITE" id="PS50837">
    <property type="entry name" value="NACHT"/>
    <property type="match status" value="1"/>
</dbReference>
<dbReference type="InterPro" id="IPR007111">
    <property type="entry name" value="NACHT_NTPase"/>
</dbReference>
<organism evidence="4 5">
    <name type="scientific">Diplogelasinospora grovesii</name>
    <dbReference type="NCBI Taxonomy" id="303347"/>
    <lineage>
        <taxon>Eukaryota</taxon>
        <taxon>Fungi</taxon>
        <taxon>Dikarya</taxon>
        <taxon>Ascomycota</taxon>
        <taxon>Pezizomycotina</taxon>
        <taxon>Sordariomycetes</taxon>
        <taxon>Sordariomycetidae</taxon>
        <taxon>Sordariales</taxon>
        <taxon>Diplogelasinosporaceae</taxon>
        <taxon>Diplogelasinospora</taxon>
    </lineage>
</organism>
<dbReference type="InterPro" id="IPR056884">
    <property type="entry name" value="NPHP3-like_N"/>
</dbReference>
<keyword evidence="5" id="KW-1185">Reference proteome</keyword>
<evidence type="ECO:0000259" key="3">
    <source>
        <dbReference type="PROSITE" id="PS50837"/>
    </source>
</evidence>
<gene>
    <name evidence="4" type="ORF">QBC46DRAFT_280980</name>
</gene>
<feature type="region of interest" description="Disordered" evidence="2">
    <location>
        <begin position="1"/>
        <end position="26"/>
    </location>
</feature>
<dbReference type="InterPro" id="IPR027417">
    <property type="entry name" value="P-loop_NTPase"/>
</dbReference>
<dbReference type="InterPro" id="IPR031359">
    <property type="entry name" value="NACHT_N"/>
</dbReference>
<proteinExistence type="predicted"/>
<dbReference type="PANTHER" id="PTHR10039">
    <property type="entry name" value="AMELOGENIN"/>
    <property type="match status" value="1"/>
</dbReference>
<evidence type="ECO:0000256" key="1">
    <source>
        <dbReference type="ARBA" id="ARBA00022737"/>
    </source>
</evidence>
<dbReference type="Pfam" id="PF24883">
    <property type="entry name" value="NPHP3_N"/>
    <property type="match status" value="1"/>
</dbReference>